<gene>
    <name evidence="2" type="ORF">ODU72_00625</name>
    <name evidence="3" type="ORF">ODV15_04510</name>
</gene>
<organism evidence="2 4">
    <name type="scientific">Lactobacillus amylovorus</name>
    <dbReference type="NCBI Taxonomy" id="1604"/>
    <lineage>
        <taxon>Bacteria</taxon>
        <taxon>Bacillati</taxon>
        <taxon>Bacillota</taxon>
        <taxon>Bacilli</taxon>
        <taxon>Lactobacillales</taxon>
        <taxon>Lactobacillaceae</taxon>
        <taxon>Lactobacillus</taxon>
    </lineage>
</organism>
<proteinExistence type="predicted"/>
<dbReference type="AlphaFoldDB" id="A0A9X3W419"/>
<sequence length="126" mass="14251">MKQEETKALSREIGDYVAANTNVIWVDDHTMQIATMMIDAYGDTVYVWVDEAEDHCRVSDGGRILFKLDPNDEDVELNDTAREIALGSGYQFDDEHFEIYVDVDRKNVAQAAMKLAQLQVAISYLG</sequence>
<evidence type="ECO:0000313" key="2">
    <source>
        <dbReference type="EMBL" id="MDB6257190.1"/>
    </source>
</evidence>
<name>A0A9X3W419_LACAM</name>
<reference evidence="2" key="2">
    <citation type="submission" date="2022-10" db="EMBL/GenBank/DDBJ databases">
        <authorList>
            <person name="Kostovova I."/>
            <person name="Moravkova M."/>
            <person name="Pechar R."/>
        </authorList>
    </citation>
    <scope>NUCLEOTIDE SEQUENCE</scope>
    <source>
        <strain evidence="3">M356A</strain>
        <strain evidence="2">M490A</strain>
    </source>
</reference>
<evidence type="ECO:0000313" key="4">
    <source>
        <dbReference type="Proteomes" id="UP001141981"/>
    </source>
</evidence>
<feature type="domain" description="DUF1828" evidence="1">
    <location>
        <begin position="35"/>
        <end position="122"/>
    </location>
</feature>
<accession>A0A9X3W419</accession>
<comment type="caution">
    <text evidence="2">The sequence shown here is derived from an EMBL/GenBank/DDBJ whole genome shotgun (WGS) entry which is preliminary data.</text>
</comment>
<dbReference type="EMBL" id="JAOTGU010000004">
    <property type="protein sequence ID" value="MDB6261823.1"/>
    <property type="molecule type" value="Genomic_DNA"/>
</dbReference>
<dbReference type="Proteomes" id="UP001141981">
    <property type="component" value="Unassembled WGS sequence"/>
</dbReference>
<dbReference type="EMBL" id="JAOTGY010000001">
    <property type="protein sequence ID" value="MDB6257190.1"/>
    <property type="molecule type" value="Genomic_DNA"/>
</dbReference>
<reference evidence="2" key="1">
    <citation type="journal article" date="2022" name="Microorganisms">
        <title>Antibiotic Susceptibility, Resistance Gene Determinants and Corresponding Genomic Regions in Lactobacillus amylovorus Isolates Derived from Wild Boars and Domestic Pigs.</title>
        <authorList>
            <person name="Moravkova M."/>
            <person name="Kostovova I."/>
            <person name="Kavanova K."/>
            <person name="Pechar R."/>
            <person name="Stanek S."/>
            <person name="Brychta A."/>
            <person name="Zeman M."/>
            <person name="Kubasova T."/>
        </authorList>
    </citation>
    <scope>NUCLEOTIDE SEQUENCE</scope>
    <source>
        <strain evidence="3">M356A</strain>
        <strain evidence="2">M490A</strain>
    </source>
</reference>
<dbReference type="RefSeq" id="WP_046432485.1">
    <property type="nucleotide sequence ID" value="NZ_CP083726.1"/>
</dbReference>
<evidence type="ECO:0000259" key="1">
    <source>
        <dbReference type="Pfam" id="PF08861"/>
    </source>
</evidence>
<evidence type="ECO:0000313" key="3">
    <source>
        <dbReference type="EMBL" id="MDB6261823.1"/>
    </source>
</evidence>
<protein>
    <submittedName>
        <fullName evidence="2">DUF1828 domain-containing protein</fullName>
    </submittedName>
</protein>
<dbReference type="Pfam" id="PF08861">
    <property type="entry name" value="DUF1828"/>
    <property type="match status" value="1"/>
</dbReference>
<dbReference type="InterPro" id="IPR014960">
    <property type="entry name" value="DUF1828"/>
</dbReference>
<dbReference type="Proteomes" id="UP001143700">
    <property type="component" value="Unassembled WGS sequence"/>
</dbReference>